<dbReference type="InterPro" id="IPR009057">
    <property type="entry name" value="Homeodomain-like_sf"/>
</dbReference>
<feature type="domain" description="HTH tetR-type" evidence="5">
    <location>
        <begin position="4"/>
        <end position="64"/>
    </location>
</feature>
<accession>A0A542BL81</accession>
<dbReference type="SUPFAM" id="SSF48498">
    <property type="entry name" value="Tetracyclin repressor-like, C-terminal domain"/>
    <property type="match status" value="1"/>
</dbReference>
<evidence type="ECO:0000256" key="1">
    <source>
        <dbReference type="ARBA" id="ARBA00023015"/>
    </source>
</evidence>
<dbReference type="EMBL" id="VISQ01000001">
    <property type="protein sequence ID" value="TVZ68161.1"/>
    <property type="molecule type" value="Genomic_DNA"/>
</dbReference>
<dbReference type="PROSITE" id="PS50977">
    <property type="entry name" value="HTH_TETR_2"/>
    <property type="match status" value="1"/>
</dbReference>
<evidence type="ECO:0000256" key="4">
    <source>
        <dbReference type="PROSITE-ProRule" id="PRU00335"/>
    </source>
</evidence>
<keyword evidence="2 4" id="KW-0238">DNA-binding</keyword>
<dbReference type="AlphaFoldDB" id="A0A542BL81"/>
<dbReference type="GO" id="GO:0003677">
    <property type="term" value="F:DNA binding"/>
    <property type="evidence" value="ECO:0007669"/>
    <property type="project" value="UniProtKB-UniRule"/>
</dbReference>
<organism evidence="6">
    <name type="scientific">Serratia fonticola</name>
    <dbReference type="NCBI Taxonomy" id="47917"/>
    <lineage>
        <taxon>Bacteria</taxon>
        <taxon>Pseudomonadati</taxon>
        <taxon>Pseudomonadota</taxon>
        <taxon>Gammaproteobacteria</taxon>
        <taxon>Enterobacterales</taxon>
        <taxon>Yersiniaceae</taxon>
        <taxon>Serratia</taxon>
    </lineage>
</organism>
<sequence>MPEKSSKDRILDASEKLFNTYGFHAVGIDKIQDISGVSKVTMYKHFGSKKDLILAVLTRRDERFQRSLSRRASEQSSLEGKIGALIDWHLEWFKSPDFNGCMFASADKEFGKTDYGIKAITKSHKSRIYDLVKSIFDGEGVENSALQASILFLLLEGAITEAAVTGCIEHFENSRQCVLNFLSRGLTTDCDRQGMMP</sequence>
<proteinExistence type="predicted"/>
<comment type="caution">
    <text evidence="6">The sequence shown here is derived from an EMBL/GenBank/DDBJ whole genome shotgun (WGS) entry which is preliminary data.</text>
</comment>
<dbReference type="InterPro" id="IPR036271">
    <property type="entry name" value="Tet_transcr_reg_TetR-rel_C_sf"/>
</dbReference>
<dbReference type="PANTHER" id="PTHR47506:SF1">
    <property type="entry name" value="HTH-TYPE TRANSCRIPTIONAL REGULATOR YJDC"/>
    <property type="match status" value="1"/>
</dbReference>
<protein>
    <submittedName>
        <fullName evidence="6">TetR family transcriptional regulator</fullName>
    </submittedName>
</protein>
<name>A0A542BL81_SERFO</name>
<dbReference type="OrthoDB" id="116240at2"/>
<gene>
    <name evidence="6" type="ORF">FHU10_0583</name>
</gene>
<evidence type="ECO:0000313" key="6">
    <source>
        <dbReference type="EMBL" id="TVZ68161.1"/>
    </source>
</evidence>
<dbReference type="PRINTS" id="PR00455">
    <property type="entry name" value="HTHTETR"/>
</dbReference>
<evidence type="ECO:0000259" key="5">
    <source>
        <dbReference type="PROSITE" id="PS50977"/>
    </source>
</evidence>
<evidence type="ECO:0000256" key="2">
    <source>
        <dbReference type="ARBA" id="ARBA00023125"/>
    </source>
</evidence>
<dbReference type="PANTHER" id="PTHR47506">
    <property type="entry name" value="TRANSCRIPTIONAL REGULATORY PROTEIN"/>
    <property type="match status" value="1"/>
</dbReference>
<dbReference type="InterPro" id="IPR001647">
    <property type="entry name" value="HTH_TetR"/>
</dbReference>
<keyword evidence="3" id="KW-0804">Transcription</keyword>
<dbReference type="SUPFAM" id="SSF46689">
    <property type="entry name" value="Homeodomain-like"/>
    <property type="match status" value="1"/>
</dbReference>
<keyword evidence="1" id="KW-0805">Transcription regulation</keyword>
<dbReference type="Pfam" id="PF00440">
    <property type="entry name" value="TetR_N"/>
    <property type="match status" value="1"/>
</dbReference>
<dbReference type="Gene3D" id="1.10.357.10">
    <property type="entry name" value="Tetracycline Repressor, domain 2"/>
    <property type="match status" value="1"/>
</dbReference>
<reference evidence="6" key="2">
    <citation type="submission" date="2019-08" db="EMBL/GenBank/DDBJ databases">
        <title>Investigation of anaerobic lignin degradation for improved lignocellulosic biofuels.</title>
        <authorList>
            <person name="Deangelis K.PhD."/>
        </authorList>
    </citation>
    <scope>NUCLEOTIDE SEQUENCE [LARGE SCALE GENOMIC DNA]</scope>
    <source>
        <strain evidence="6">128R</strain>
    </source>
</reference>
<reference evidence="6" key="1">
    <citation type="submission" date="2019-06" db="EMBL/GenBank/DDBJ databases">
        <authorList>
            <person name="Deangelis K."/>
            <person name="Huntemann M."/>
            <person name="Clum A."/>
            <person name="Pillay M."/>
            <person name="Palaniappan K."/>
            <person name="Varghese N."/>
            <person name="Mikhailova N."/>
            <person name="Stamatis D."/>
            <person name="Reddy T."/>
            <person name="Daum C."/>
            <person name="Shapiro N."/>
            <person name="Ivanova N."/>
            <person name="Kyrpides N."/>
            <person name="Woyke T."/>
        </authorList>
    </citation>
    <scope>NUCLEOTIDE SEQUENCE [LARGE SCALE GENOMIC DNA]</scope>
    <source>
        <strain evidence="6">128R</strain>
    </source>
</reference>
<feature type="DNA-binding region" description="H-T-H motif" evidence="4">
    <location>
        <begin position="27"/>
        <end position="46"/>
    </location>
</feature>
<evidence type="ECO:0000256" key="3">
    <source>
        <dbReference type="ARBA" id="ARBA00023163"/>
    </source>
</evidence>